<accession>A0AAV4XEM9</accession>
<evidence type="ECO:0000313" key="1">
    <source>
        <dbReference type="EMBL" id="GIY92460.1"/>
    </source>
</evidence>
<reference evidence="1 2" key="1">
    <citation type="submission" date="2021-06" db="EMBL/GenBank/DDBJ databases">
        <title>Caerostris extrusa draft genome.</title>
        <authorList>
            <person name="Kono N."/>
            <person name="Arakawa K."/>
        </authorList>
    </citation>
    <scope>NUCLEOTIDE SEQUENCE [LARGE SCALE GENOMIC DNA]</scope>
</reference>
<sequence>MSDSEPLKKYHKQILPFKSTLRSSYISGYSFYSVFMYNKAKMCPKKPMTDELVEMILTTSRKQLFTRNNLRVEVLLKSTHELLDKELKEKQQMRKRKWEEIRACLSKRMRTDIEDAKIDDIEMAD</sequence>
<organism evidence="1 2">
    <name type="scientific">Caerostris extrusa</name>
    <name type="common">Bark spider</name>
    <name type="synonym">Caerostris bankana</name>
    <dbReference type="NCBI Taxonomy" id="172846"/>
    <lineage>
        <taxon>Eukaryota</taxon>
        <taxon>Metazoa</taxon>
        <taxon>Ecdysozoa</taxon>
        <taxon>Arthropoda</taxon>
        <taxon>Chelicerata</taxon>
        <taxon>Arachnida</taxon>
        <taxon>Araneae</taxon>
        <taxon>Araneomorphae</taxon>
        <taxon>Entelegynae</taxon>
        <taxon>Araneoidea</taxon>
        <taxon>Araneidae</taxon>
        <taxon>Caerostris</taxon>
    </lineage>
</organism>
<comment type="caution">
    <text evidence="1">The sequence shown here is derived from an EMBL/GenBank/DDBJ whole genome shotgun (WGS) entry which is preliminary data.</text>
</comment>
<protein>
    <submittedName>
        <fullName evidence="1">Uncharacterized protein</fullName>
    </submittedName>
</protein>
<dbReference type="Proteomes" id="UP001054945">
    <property type="component" value="Unassembled WGS sequence"/>
</dbReference>
<name>A0AAV4XEM9_CAEEX</name>
<gene>
    <name evidence="1" type="ORF">CEXT_142021</name>
</gene>
<proteinExistence type="predicted"/>
<evidence type="ECO:0000313" key="2">
    <source>
        <dbReference type="Proteomes" id="UP001054945"/>
    </source>
</evidence>
<dbReference type="AlphaFoldDB" id="A0AAV4XEM9"/>
<dbReference type="EMBL" id="BPLR01000143">
    <property type="protein sequence ID" value="GIY92460.1"/>
    <property type="molecule type" value="Genomic_DNA"/>
</dbReference>
<keyword evidence="2" id="KW-1185">Reference proteome</keyword>